<dbReference type="Gene3D" id="3.90.550.10">
    <property type="entry name" value="Spore Coat Polysaccharide Biosynthesis Protein SpsA, Chain A"/>
    <property type="match status" value="1"/>
</dbReference>
<protein>
    <submittedName>
        <fullName evidence="1">Glycosyltransferase family protein</fullName>
    </submittedName>
</protein>
<dbReference type="PANTHER" id="PTHR42866:SF1">
    <property type="entry name" value="SPORE COAT POLYSACCHARIDE BIOSYNTHESIS PROTEIN SPSF"/>
    <property type="match status" value="1"/>
</dbReference>
<evidence type="ECO:0000313" key="1">
    <source>
        <dbReference type="EMBL" id="MDP2563364.1"/>
    </source>
</evidence>
<comment type="caution">
    <text evidence="1">The sequence shown here is derived from an EMBL/GenBank/DDBJ whole genome shotgun (WGS) entry which is preliminary data.</text>
</comment>
<name>A0ABT9F9B5_9GAMM</name>
<organism evidence="1 2">
    <name type="scientific">Pseudoalteromonas marina</name>
    <dbReference type="NCBI Taxonomy" id="267375"/>
    <lineage>
        <taxon>Bacteria</taxon>
        <taxon>Pseudomonadati</taxon>
        <taxon>Pseudomonadota</taxon>
        <taxon>Gammaproteobacteria</taxon>
        <taxon>Alteromonadales</taxon>
        <taxon>Pseudoalteromonadaceae</taxon>
        <taxon>Pseudoalteromonas</taxon>
    </lineage>
</organism>
<keyword evidence="2" id="KW-1185">Reference proteome</keyword>
<dbReference type="EMBL" id="JAUYVT010000001">
    <property type="protein sequence ID" value="MDP2563364.1"/>
    <property type="molecule type" value="Genomic_DNA"/>
</dbReference>
<dbReference type="RefSeq" id="WP_305470937.1">
    <property type="nucleotide sequence ID" value="NZ_JAUYVT010000001.1"/>
</dbReference>
<dbReference type="SUPFAM" id="SSF53448">
    <property type="entry name" value="Nucleotide-diphospho-sugar transferases"/>
    <property type="match status" value="1"/>
</dbReference>
<evidence type="ECO:0000313" key="2">
    <source>
        <dbReference type="Proteomes" id="UP001177212"/>
    </source>
</evidence>
<dbReference type="Proteomes" id="UP001177212">
    <property type="component" value="Unassembled WGS sequence"/>
</dbReference>
<dbReference type="PANTHER" id="PTHR42866">
    <property type="entry name" value="3-DEOXY-MANNO-OCTULOSONATE CYTIDYLYLTRANSFERASE"/>
    <property type="match status" value="1"/>
</dbReference>
<sequence length="250" mass="28892">MKSVTAFIQARMGSSRLPGKVLKEINGIPVILHIVMRLKQSRYIDNIVLLTSFNKENDELVELAKRHRIDVFRGSEENVLERFQQASQKYPSEHIVRITGDSPFVDAGVCDLLLQAYFEKQVDYAYLSEHFAEGVDCEVFTKSSLSSLNTAELRESEREHVTLHFYENKLNQFSTYEMQNTTDDSSYRFTLDTPEDWQVIKELARFTNDTVNINYQSIKNILDAHPLIKQINSQVIRNEGLAISLQNEQH</sequence>
<proteinExistence type="predicted"/>
<reference evidence="1" key="1">
    <citation type="submission" date="2023-07" db="EMBL/GenBank/DDBJ databases">
        <title>Genome content predicts the carbon catabolic preferences of heterotrophic bacteria.</title>
        <authorList>
            <person name="Gralka M."/>
        </authorList>
    </citation>
    <scope>NUCLEOTIDE SEQUENCE</scope>
    <source>
        <strain evidence="1">4G09</strain>
    </source>
</reference>
<gene>
    <name evidence="1" type="ORF">Q8W34_01865</name>
</gene>
<dbReference type="InterPro" id="IPR029044">
    <property type="entry name" value="Nucleotide-diphossugar_trans"/>
</dbReference>
<dbReference type="InterPro" id="IPR003329">
    <property type="entry name" value="Cytidylyl_trans"/>
</dbReference>
<accession>A0ABT9F9B5</accession>
<dbReference type="CDD" id="cd02518">
    <property type="entry name" value="GT2_SpsF"/>
    <property type="match status" value="1"/>
</dbReference>
<dbReference type="Pfam" id="PF02348">
    <property type="entry name" value="CTP_transf_3"/>
    <property type="match status" value="1"/>
</dbReference>